<dbReference type="EMBL" id="CAAALY010253283">
    <property type="protein sequence ID" value="VEL36826.1"/>
    <property type="molecule type" value="Genomic_DNA"/>
</dbReference>
<proteinExistence type="predicted"/>
<gene>
    <name evidence="1" type="ORF">PXEA_LOCUS30266</name>
</gene>
<comment type="caution">
    <text evidence="1">The sequence shown here is derived from an EMBL/GenBank/DDBJ whole genome shotgun (WGS) entry which is preliminary data.</text>
</comment>
<accession>A0A3S5ASP6</accession>
<sequence>MKECLANYADLSVNPLEKTARVWSLRRNIFDRHARVLYGINVEEYLNWMVESATISSSCSNNSDVINSGVTDDAKLLGPKRTTIVSSLLSCPLHPFVKFLAPDLNFEDVMPELMASPDRIYLERFLNRGTFGSVFAGKFTSSVKSASCGIELVISY</sequence>
<evidence type="ECO:0000313" key="2">
    <source>
        <dbReference type="Proteomes" id="UP000784294"/>
    </source>
</evidence>
<reference evidence="1" key="1">
    <citation type="submission" date="2018-11" db="EMBL/GenBank/DDBJ databases">
        <authorList>
            <consortium name="Pathogen Informatics"/>
        </authorList>
    </citation>
    <scope>NUCLEOTIDE SEQUENCE</scope>
</reference>
<organism evidence="1 2">
    <name type="scientific">Protopolystoma xenopodis</name>
    <dbReference type="NCBI Taxonomy" id="117903"/>
    <lineage>
        <taxon>Eukaryota</taxon>
        <taxon>Metazoa</taxon>
        <taxon>Spiralia</taxon>
        <taxon>Lophotrochozoa</taxon>
        <taxon>Platyhelminthes</taxon>
        <taxon>Monogenea</taxon>
        <taxon>Polyopisthocotylea</taxon>
        <taxon>Polystomatidea</taxon>
        <taxon>Polystomatidae</taxon>
        <taxon>Protopolystoma</taxon>
    </lineage>
</organism>
<dbReference type="OrthoDB" id="10252328at2759"/>
<dbReference type="AlphaFoldDB" id="A0A3S5ASP6"/>
<dbReference type="Proteomes" id="UP000784294">
    <property type="component" value="Unassembled WGS sequence"/>
</dbReference>
<protein>
    <submittedName>
        <fullName evidence="1">Uncharacterized protein</fullName>
    </submittedName>
</protein>
<keyword evidence="2" id="KW-1185">Reference proteome</keyword>
<name>A0A3S5ASP6_9PLAT</name>
<evidence type="ECO:0000313" key="1">
    <source>
        <dbReference type="EMBL" id="VEL36826.1"/>
    </source>
</evidence>